<dbReference type="GO" id="GO:0042770">
    <property type="term" value="P:signal transduction in response to DNA damage"/>
    <property type="evidence" value="ECO:0007669"/>
    <property type="project" value="Ensembl"/>
</dbReference>
<sequence length="489" mass="53178">MDPGGGGGGGVEGRWEGRGVDGGWGGRGGRWTPGGVEGRVRGGGGGGAALGSGAGPGDWGGRPRPGSRLRLFAMDEADRRLLRRCRLRLVEELQVDQLWDALLSRELFKPHMIEDIQRAGSGSRRDQARQLITDLETRGSQALPSFISCLVDTGQDMLASFLRTNRQAVKLSKPTLENLTPVVLRPEIRKPEVLRPETPRPVDIGSGGFGDVGAPESLRGNADLAYVLSMEPCGHCLIINNVNFCRESGLSTRTGSSIDCEKLQRRFSLLHFMVEVKHNLTAKEMVLALLELARRDHSALDCCVVVILSHGCQASHLQFPGAVYGTDGCPVSVERIVNIFNGTSCPSLGGKPKLFFIQACGGEQKDHGFEVASTSPEDESSGSNPEPDATPFQEDLRTFDQLDAVSSLPTPSDIFVSYSTFPGFVSLRDPKSGSWYIETLDNIFEQWAHSEDLQSLLLRVADAVSVKGIYKQMPGCFNFLRKKLFFKTS</sequence>
<dbReference type="GO" id="GO:0034644">
    <property type="term" value="P:cellular response to UV"/>
    <property type="evidence" value="ECO:0007669"/>
    <property type="project" value="Ensembl"/>
</dbReference>
<dbReference type="FunFam" id="3.40.50.1460:FF:000012">
    <property type="entry name" value="Caspase 9"/>
    <property type="match status" value="1"/>
</dbReference>
<evidence type="ECO:0000256" key="17">
    <source>
        <dbReference type="RuleBase" id="RU003971"/>
    </source>
</evidence>
<evidence type="ECO:0000256" key="1">
    <source>
        <dbReference type="ARBA" id="ARBA00010134"/>
    </source>
</evidence>
<dbReference type="InterPro" id="IPR002138">
    <property type="entry name" value="Pept_C14_p10"/>
</dbReference>
<evidence type="ECO:0000256" key="2">
    <source>
        <dbReference type="ARBA" id="ARBA00022553"/>
    </source>
</evidence>
<evidence type="ECO:0000259" key="21">
    <source>
        <dbReference type="PROSITE" id="PS50209"/>
    </source>
</evidence>
<feature type="region of interest" description="Disordered" evidence="18">
    <location>
        <begin position="1"/>
        <end position="63"/>
    </location>
</feature>
<dbReference type="GO" id="GO:0006508">
    <property type="term" value="P:proteolysis"/>
    <property type="evidence" value="ECO:0007669"/>
    <property type="project" value="UniProtKB-KW"/>
</dbReference>
<dbReference type="Gene3D" id="1.10.533.10">
    <property type="entry name" value="Death Domain, Fas"/>
    <property type="match status" value="1"/>
</dbReference>
<dbReference type="AlphaFoldDB" id="A0A7N9CZS7"/>
<evidence type="ECO:0000256" key="13">
    <source>
        <dbReference type="ARBA" id="ARBA00080357"/>
    </source>
</evidence>
<dbReference type="PROSITE" id="PS50208">
    <property type="entry name" value="CASPASE_P20"/>
    <property type="match status" value="1"/>
</dbReference>
<dbReference type="CDD" id="cd00032">
    <property type="entry name" value="CASc"/>
    <property type="match status" value="1"/>
</dbReference>
<keyword evidence="2" id="KW-0597">Phosphoprotein</keyword>
<feature type="compositionally biased region" description="Gly residues" evidence="18">
    <location>
        <begin position="20"/>
        <end position="60"/>
    </location>
</feature>
<evidence type="ECO:0000259" key="19">
    <source>
        <dbReference type="PROSITE" id="PS50207"/>
    </source>
</evidence>
<evidence type="ECO:0000256" key="18">
    <source>
        <dbReference type="SAM" id="MobiDB-lite"/>
    </source>
</evidence>
<evidence type="ECO:0000256" key="15">
    <source>
        <dbReference type="ARBA" id="ARBA00082181"/>
    </source>
</evidence>
<dbReference type="InterPro" id="IPR016129">
    <property type="entry name" value="Caspase_his_AS"/>
</dbReference>
<feature type="domain" description="CARD" evidence="21">
    <location>
        <begin position="74"/>
        <end position="165"/>
    </location>
</feature>
<dbReference type="InterPro" id="IPR011029">
    <property type="entry name" value="DEATH-like_dom_sf"/>
</dbReference>
<comment type="function">
    <text evidence="10">Involved in the activation cascade of caspases responsible for apoptosis execution. Binding of caspase-9 to Apaf-1 leads to activation of the protease which then cleaves and activates effector caspases caspase-3 (CASP3) or caspase-7 (CASP7). Promotes DNA damage-induced apoptosis in a ABL1/c-Abl-dependent manner. Proteolytically cleaves poly(ADP-ribose) polymerase (PARP). Cleaves BIRC6 following inhibition of BIRC6-caspase binding by DIABLO/SMAC.</text>
</comment>
<feature type="active site" evidence="16">
    <location>
        <position position="360"/>
    </location>
</feature>
<accession>A0A7N9CZS7</accession>
<feature type="domain" description="Caspase family p20" evidence="20">
    <location>
        <begin position="232"/>
        <end position="364"/>
    </location>
</feature>
<feature type="compositionally biased region" description="Gly residues" evidence="18">
    <location>
        <begin position="1"/>
        <end position="12"/>
    </location>
</feature>
<dbReference type="Gene3D" id="3.40.50.1460">
    <property type="match status" value="1"/>
</dbReference>
<evidence type="ECO:0000256" key="14">
    <source>
        <dbReference type="ARBA" id="ARBA00082045"/>
    </source>
</evidence>
<evidence type="ECO:0000256" key="8">
    <source>
        <dbReference type="ARBA" id="ARBA00023145"/>
    </source>
</evidence>
<dbReference type="GO" id="GO:1900119">
    <property type="term" value="P:positive regulation of execution phase of apoptosis"/>
    <property type="evidence" value="ECO:0007669"/>
    <property type="project" value="Ensembl"/>
</dbReference>
<dbReference type="InterPro" id="IPR029030">
    <property type="entry name" value="Caspase-like_dom_sf"/>
</dbReference>
<dbReference type="InterPro" id="IPR015917">
    <property type="entry name" value="Pept_C14A"/>
</dbReference>
<proteinExistence type="inferred from homology"/>
<dbReference type="GO" id="GO:0044346">
    <property type="term" value="P:fibroblast apoptotic process"/>
    <property type="evidence" value="ECO:0007669"/>
    <property type="project" value="Ensembl"/>
</dbReference>
<dbReference type="PROSITE" id="PS01121">
    <property type="entry name" value="CASPASE_HIS"/>
    <property type="match status" value="1"/>
</dbReference>
<keyword evidence="3" id="KW-0645">Protease</keyword>
<dbReference type="CDD" id="cd08326">
    <property type="entry name" value="CARD_CASP9"/>
    <property type="match status" value="1"/>
</dbReference>
<dbReference type="PRINTS" id="PR00376">
    <property type="entry name" value="IL1BCENZYME"/>
</dbReference>
<dbReference type="SUPFAM" id="SSF52129">
    <property type="entry name" value="Caspase-like"/>
    <property type="match status" value="1"/>
</dbReference>
<dbReference type="GO" id="GO:0008630">
    <property type="term" value="P:intrinsic apoptotic signaling pathway in response to DNA damage"/>
    <property type="evidence" value="ECO:0007669"/>
    <property type="project" value="Ensembl"/>
</dbReference>
<keyword evidence="6" id="KW-0788">Thiol protease</keyword>
<reference evidence="22 23" key="1">
    <citation type="submission" date="2013-03" db="EMBL/GenBank/DDBJ databases">
        <authorList>
            <person name="Warren W."/>
            <person name="Wilson R.K."/>
        </authorList>
    </citation>
    <scope>NUCLEOTIDE SEQUENCE</scope>
</reference>
<keyword evidence="4" id="KW-0053">Apoptosis</keyword>
<dbReference type="SUPFAM" id="SSF47986">
    <property type="entry name" value="DEATH domain"/>
    <property type="match status" value="1"/>
</dbReference>
<dbReference type="Pfam" id="PF00619">
    <property type="entry name" value="CARD"/>
    <property type="match status" value="1"/>
</dbReference>
<dbReference type="InterPro" id="IPR001315">
    <property type="entry name" value="CARD"/>
</dbReference>
<dbReference type="InterPro" id="IPR042147">
    <property type="entry name" value="CARD_CASP9"/>
</dbReference>
<evidence type="ECO:0000313" key="22">
    <source>
        <dbReference type="Ensembl" id="ENSMFAP00000057322.1"/>
    </source>
</evidence>
<dbReference type="GO" id="GO:0051402">
    <property type="term" value="P:neuron apoptotic process"/>
    <property type="evidence" value="ECO:0007669"/>
    <property type="project" value="Ensembl"/>
</dbReference>
<feature type="region of interest" description="Disordered" evidence="18">
    <location>
        <begin position="367"/>
        <end position="392"/>
    </location>
</feature>
<keyword evidence="5" id="KW-0378">Hydrolase</keyword>
<evidence type="ECO:0000256" key="11">
    <source>
        <dbReference type="ARBA" id="ARBA00066478"/>
    </source>
</evidence>
<name>A0A7N9CZS7_MACFA</name>
<keyword evidence="23" id="KW-1185">Reference proteome</keyword>
<keyword evidence="8" id="KW-0865">Zymogen</keyword>
<evidence type="ECO:0000256" key="3">
    <source>
        <dbReference type="ARBA" id="ARBA00022670"/>
    </source>
</evidence>
<dbReference type="Bgee" id="ENSMFAG00000044632">
    <property type="expression patterns" value="Expressed in pituitary gland and 13 other cell types or tissues"/>
</dbReference>
<evidence type="ECO:0000256" key="9">
    <source>
        <dbReference type="ARBA" id="ARBA00052019"/>
    </source>
</evidence>
<dbReference type="Ensembl" id="ENSMFAT00000095495.1">
    <property type="protein sequence ID" value="ENSMFAP00000057322.1"/>
    <property type="gene ID" value="ENSMFAG00000044632.2"/>
</dbReference>
<dbReference type="GO" id="GO:0005739">
    <property type="term" value="C:mitochondrion"/>
    <property type="evidence" value="ECO:0007669"/>
    <property type="project" value="Ensembl"/>
</dbReference>
<gene>
    <name evidence="22" type="primary">CASP9</name>
</gene>
<dbReference type="EC" id="3.4.22.62" evidence="11"/>
<organism evidence="22 23">
    <name type="scientific">Macaca fascicularis</name>
    <name type="common">Crab-eating macaque</name>
    <name type="synonym">Cynomolgus monkey</name>
    <dbReference type="NCBI Taxonomy" id="9541"/>
    <lineage>
        <taxon>Eukaryota</taxon>
        <taxon>Metazoa</taxon>
        <taxon>Chordata</taxon>
        <taxon>Craniata</taxon>
        <taxon>Vertebrata</taxon>
        <taxon>Euteleostomi</taxon>
        <taxon>Mammalia</taxon>
        <taxon>Eutheria</taxon>
        <taxon>Euarchontoglires</taxon>
        <taxon>Primates</taxon>
        <taxon>Haplorrhini</taxon>
        <taxon>Catarrhini</taxon>
        <taxon>Cercopithecidae</taxon>
        <taxon>Cercopithecinae</taxon>
        <taxon>Macaca</taxon>
    </lineage>
</organism>
<comment type="catalytic activity">
    <reaction evidence="9">
        <text>Strict requirement for an Asp residue at position P1 and with a marked preference for His at position P2. It has a preferred cleavage sequence of Leu-Gly-His-Asp-|-Xaa.</text>
        <dbReference type="EC" id="3.4.22.62"/>
    </reaction>
</comment>
<dbReference type="Pfam" id="PF00656">
    <property type="entry name" value="Peptidase_C14"/>
    <property type="match status" value="1"/>
</dbReference>
<dbReference type="GO" id="GO:1904019">
    <property type="term" value="P:epithelial cell apoptotic process"/>
    <property type="evidence" value="ECO:0007669"/>
    <property type="project" value="Ensembl"/>
</dbReference>
<dbReference type="InterPro" id="IPR033139">
    <property type="entry name" value="Caspase_cys_AS"/>
</dbReference>
<evidence type="ECO:0000256" key="10">
    <source>
        <dbReference type="ARBA" id="ARBA00053852"/>
    </source>
</evidence>
<dbReference type="PANTHER" id="PTHR47901:SF8">
    <property type="entry name" value="CASPASE-3"/>
    <property type="match status" value="1"/>
</dbReference>
<dbReference type="InterPro" id="IPR011600">
    <property type="entry name" value="Pept_C14_caspase"/>
</dbReference>
<dbReference type="InterPro" id="IPR001309">
    <property type="entry name" value="Pept_C14_p20"/>
</dbReference>
<dbReference type="GO" id="GO:0043525">
    <property type="term" value="P:positive regulation of neuron apoptotic process"/>
    <property type="evidence" value="ECO:0007669"/>
    <property type="project" value="Ensembl"/>
</dbReference>
<dbReference type="GO" id="GO:0043293">
    <property type="term" value="C:apoptosome"/>
    <property type="evidence" value="ECO:0007669"/>
    <property type="project" value="Ensembl"/>
</dbReference>
<dbReference type="PANTHER" id="PTHR47901">
    <property type="entry name" value="CASPASE RECRUITMENT DOMAIN-CONTAINING PROTEIN 18"/>
    <property type="match status" value="1"/>
</dbReference>
<evidence type="ECO:0000259" key="20">
    <source>
        <dbReference type="PROSITE" id="PS50208"/>
    </source>
</evidence>
<dbReference type="GO" id="GO:0051604">
    <property type="term" value="P:protein maturation"/>
    <property type="evidence" value="ECO:0007669"/>
    <property type="project" value="Ensembl"/>
</dbReference>
<dbReference type="SMART" id="SM00115">
    <property type="entry name" value="CASc"/>
    <property type="match status" value="1"/>
</dbReference>
<dbReference type="SMART" id="SM00114">
    <property type="entry name" value="CARD"/>
    <property type="match status" value="1"/>
</dbReference>
<protein>
    <recommendedName>
        <fullName evidence="12">Caspase-9</fullName>
        <ecNumber evidence="11">3.4.22.62</ecNumber>
    </recommendedName>
    <alternativeName>
        <fullName evidence="15">Apoptotic protease Mch-6</fullName>
    </alternativeName>
    <alternativeName>
        <fullName evidence="14">Apoptotic protease-activating factor 3</fullName>
    </alternativeName>
    <alternativeName>
        <fullName evidence="13">ICE-like apoptotic protease 6</fullName>
    </alternativeName>
</protein>
<reference evidence="22" key="2">
    <citation type="submission" date="2025-08" db="UniProtKB">
        <authorList>
            <consortium name="Ensembl"/>
        </authorList>
    </citation>
    <scope>IDENTIFICATION</scope>
</reference>
<evidence type="ECO:0000313" key="23">
    <source>
        <dbReference type="Proteomes" id="UP000233100"/>
    </source>
</evidence>
<evidence type="ECO:0000256" key="12">
    <source>
        <dbReference type="ARBA" id="ARBA00068175"/>
    </source>
</evidence>
<dbReference type="GO" id="GO:0071549">
    <property type="term" value="P:cellular response to dexamethasone stimulus"/>
    <property type="evidence" value="ECO:0007669"/>
    <property type="project" value="Ensembl"/>
</dbReference>
<dbReference type="GO" id="GO:0019901">
    <property type="term" value="F:protein kinase binding"/>
    <property type="evidence" value="ECO:0007669"/>
    <property type="project" value="Ensembl"/>
</dbReference>
<dbReference type="PROSITE" id="PS50209">
    <property type="entry name" value="CARD"/>
    <property type="match status" value="1"/>
</dbReference>
<dbReference type="GO" id="GO:0004197">
    <property type="term" value="F:cysteine-type endopeptidase activity"/>
    <property type="evidence" value="ECO:0007669"/>
    <property type="project" value="Ensembl"/>
</dbReference>
<dbReference type="PROSITE" id="PS01122">
    <property type="entry name" value="CASPASE_CYS"/>
    <property type="match status" value="1"/>
</dbReference>
<dbReference type="InterPro" id="IPR002398">
    <property type="entry name" value="Pept_C14"/>
</dbReference>
<dbReference type="GO" id="GO:0005634">
    <property type="term" value="C:nucleus"/>
    <property type="evidence" value="ECO:0007669"/>
    <property type="project" value="Ensembl"/>
</dbReference>
<dbReference type="FunFam" id="1.10.533.10:FF:000041">
    <property type="entry name" value="Caspase 9"/>
    <property type="match status" value="1"/>
</dbReference>
<feature type="active site" evidence="16">
    <location>
        <position position="310"/>
    </location>
</feature>
<evidence type="ECO:0000256" key="7">
    <source>
        <dbReference type="ARBA" id="ARBA00022843"/>
    </source>
</evidence>
<evidence type="ECO:0000256" key="5">
    <source>
        <dbReference type="ARBA" id="ARBA00022801"/>
    </source>
</evidence>
<comment type="similarity">
    <text evidence="1 17">Belongs to the peptidase C14A family.</text>
</comment>
<dbReference type="GO" id="GO:0008303">
    <property type="term" value="C:caspase complex"/>
    <property type="evidence" value="ECO:0007669"/>
    <property type="project" value="Ensembl"/>
</dbReference>
<keyword evidence="7" id="KW-0832">Ubl conjugation</keyword>
<dbReference type="GeneTree" id="ENSGT00940000159698"/>
<dbReference type="PROSITE" id="PS50207">
    <property type="entry name" value="CASPASE_P10"/>
    <property type="match status" value="1"/>
</dbReference>
<dbReference type="PIRSF" id="PIRSF038001">
    <property type="entry name" value="Caspase_ICE"/>
    <property type="match status" value="1"/>
</dbReference>
<feature type="domain" description="Caspase family p10" evidence="19">
    <location>
        <begin position="404"/>
        <end position="468"/>
    </location>
</feature>
<dbReference type="Proteomes" id="UP000233100">
    <property type="component" value="Chromosome 1"/>
</dbReference>
<evidence type="ECO:0000256" key="4">
    <source>
        <dbReference type="ARBA" id="ARBA00022703"/>
    </source>
</evidence>
<reference evidence="22" key="3">
    <citation type="submission" date="2025-09" db="UniProtKB">
        <authorList>
            <consortium name="Ensembl"/>
        </authorList>
    </citation>
    <scope>IDENTIFICATION</scope>
</reference>
<evidence type="ECO:0000256" key="16">
    <source>
        <dbReference type="PIRSR" id="PIRSR038001-1"/>
    </source>
</evidence>
<evidence type="ECO:0000256" key="6">
    <source>
        <dbReference type="ARBA" id="ARBA00022807"/>
    </source>
</evidence>